<protein>
    <submittedName>
        <fullName evidence="2">Uncharacterized protein</fullName>
    </submittedName>
</protein>
<reference evidence="2 3" key="1">
    <citation type="journal article" date="2015" name="Nature">
        <title>rRNA introns, odd ribosomes, and small enigmatic genomes across a large radiation of phyla.</title>
        <authorList>
            <person name="Brown C.T."/>
            <person name="Hug L.A."/>
            <person name="Thomas B.C."/>
            <person name="Sharon I."/>
            <person name="Castelle C.J."/>
            <person name="Singh A."/>
            <person name="Wilkins M.J."/>
            <person name="Williams K.H."/>
            <person name="Banfield J.F."/>
        </authorList>
    </citation>
    <scope>NUCLEOTIDE SEQUENCE [LARGE SCALE GENOMIC DNA]</scope>
</reference>
<feature type="region of interest" description="Disordered" evidence="1">
    <location>
        <begin position="325"/>
        <end position="362"/>
    </location>
</feature>
<evidence type="ECO:0000313" key="3">
    <source>
        <dbReference type="Proteomes" id="UP000034329"/>
    </source>
</evidence>
<name>A0A0G1MQ38_9BACT</name>
<proteinExistence type="predicted"/>
<gene>
    <name evidence="2" type="ORF">UX13_C0015G0008</name>
</gene>
<accession>A0A0G1MQ38</accession>
<dbReference type="AlphaFoldDB" id="A0A0G1MQ38"/>
<dbReference type="EMBL" id="LCLA01000015">
    <property type="protein sequence ID" value="KKU10299.1"/>
    <property type="molecule type" value="Genomic_DNA"/>
</dbReference>
<sequence>MDNEVNTNIVNSEFINHTLNIYLSDGVGDVDLNLLAQNAVAKVYGEDQNLGETVSVTAYSIDNFAYVENNIEAEADTGGNEIDSSGEGEISTGNAYSSTSVLNKVNTNVVNSQIHIITINIFGSLTGNIILPSSGGLSQEGCCQASIVSENVAIVVNNVSGQANTGQNQIVSSGGEAEIETGNAKVAVNVYNLVNTNIVNSYFNYFEINNMGEWSGSFLGWNENQAPPQNQSCDGCTGDLSLGNSAEVVNNVSSSANTGENSINGGGAKIKTGNAYAGISIVNLVNTNIINSVGFIGFINIFGRLLGDVGGSQYFSESIEIPEETEDVTEVQASQESQEPSQKESGGTLEVSHSHNVGTHVLPGDTVTFFAKVKNPGTLNQNS</sequence>
<dbReference type="Proteomes" id="UP000034329">
    <property type="component" value="Unassembled WGS sequence"/>
</dbReference>
<comment type="caution">
    <text evidence="2">The sequence shown here is derived from an EMBL/GenBank/DDBJ whole genome shotgun (WGS) entry which is preliminary data.</text>
</comment>
<organism evidence="2 3">
    <name type="scientific">Candidatus Woesebacteria bacterium GW2011_GWB1_45_5</name>
    <dbReference type="NCBI Taxonomy" id="1618581"/>
    <lineage>
        <taxon>Bacteria</taxon>
        <taxon>Candidatus Woeseibacteriota</taxon>
    </lineage>
</organism>
<feature type="compositionally biased region" description="Low complexity" evidence="1">
    <location>
        <begin position="330"/>
        <end position="345"/>
    </location>
</feature>
<evidence type="ECO:0000256" key="1">
    <source>
        <dbReference type="SAM" id="MobiDB-lite"/>
    </source>
</evidence>
<evidence type="ECO:0000313" key="2">
    <source>
        <dbReference type="EMBL" id="KKU10299.1"/>
    </source>
</evidence>